<gene>
    <name evidence="2" type="ORF">M0L20_27040</name>
</gene>
<name>A0ABT0HTQ4_9BACT</name>
<organism evidence="2 3">
    <name type="scientific">Spirosoma liriopis</name>
    <dbReference type="NCBI Taxonomy" id="2937440"/>
    <lineage>
        <taxon>Bacteria</taxon>
        <taxon>Pseudomonadati</taxon>
        <taxon>Bacteroidota</taxon>
        <taxon>Cytophagia</taxon>
        <taxon>Cytophagales</taxon>
        <taxon>Cytophagaceae</taxon>
        <taxon>Spirosoma</taxon>
    </lineage>
</organism>
<accession>A0ABT0HTQ4</accession>
<feature type="chain" id="PRO_5045091231" evidence="1">
    <location>
        <begin position="27"/>
        <end position="291"/>
    </location>
</feature>
<feature type="signal peptide" evidence="1">
    <location>
        <begin position="1"/>
        <end position="26"/>
    </location>
</feature>
<dbReference type="EMBL" id="JALPRF010000009">
    <property type="protein sequence ID" value="MCK8495551.1"/>
    <property type="molecule type" value="Genomic_DNA"/>
</dbReference>
<dbReference type="RefSeq" id="WP_232563737.1">
    <property type="nucleotide sequence ID" value="NZ_JALPRF010000009.1"/>
</dbReference>
<evidence type="ECO:0000256" key="1">
    <source>
        <dbReference type="SAM" id="SignalP"/>
    </source>
</evidence>
<evidence type="ECO:0000313" key="3">
    <source>
        <dbReference type="Proteomes" id="UP001202180"/>
    </source>
</evidence>
<comment type="caution">
    <text evidence="2">The sequence shown here is derived from an EMBL/GenBank/DDBJ whole genome shotgun (WGS) entry which is preliminary data.</text>
</comment>
<dbReference type="Proteomes" id="UP001202180">
    <property type="component" value="Unassembled WGS sequence"/>
</dbReference>
<reference evidence="2 3" key="1">
    <citation type="submission" date="2022-04" db="EMBL/GenBank/DDBJ databases">
        <title>Spirosoma sp. strain RP8 genome sequencing and assembly.</title>
        <authorList>
            <person name="Jung Y."/>
        </authorList>
    </citation>
    <scope>NUCLEOTIDE SEQUENCE [LARGE SCALE GENOMIC DNA]</scope>
    <source>
        <strain evidence="2 3">RP8</strain>
    </source>
</reference>
<keyword evidence="3" id="KW-1185">Reference proteome</keyword>
<sequence length="291" mass="31758">MKQSVNKLLLTSLCLFGGIFPIQAGAKGVPNDLHVNPALAEVDTTNPGQPPQQGPPGQTLLGGLGDDLSGEIESIIGETENSIMKGIQDELTGLLGNALGQLFDVSPISAVKSLQSMVKDGLSKQQKIEYQNYKVDYAWKKAHMELSPAFATYYRELNLNQLTGAIGASKKAADKFLNTSAFTAKEAAAMRQVLQGVAETSDLEAEVKTIINLGGKPVWMSEGERLSALNAVRTDLYDRIKRTNQTLALIRATYQFRSREIAKNAYRQGLYKQNSTLNRIVSTRSTTYQSK</sequence>
<keyword evidence="1" id="KW-0732">Signal</keyword>
<evidence type="ECO:0000313" key="2">
    <source>
        <dbReference type="EMBL" id="MCK8495551.1"/>
    </source>
</evidence>
<proteinExistence type="predicted"/>
<protein>
    <submittedName>
        <fullName evidence="2">Uncharacterized protein</fullName>
    </submittedName>
</protein>